<reference evidence="2 3" key="1">
    <citation type="journal article" date="2017" name="Appl. Environ. Microbiol.">
        <title>Parallel evolution of two clades of a major Atlantic endemic Vibrio parahaemolyticus pathogen lineage by independent acquisition of related pathogenicity islands.</title>
        <authorList>
            <person name="Xu F."/>
            <person name="Gonzalez-Escalona N."/>
            <person name="Drees K.P."/>
            <person name="Sebra R.P."/>
            <person name="Cooper V.S."/>
            <person name="Jones S.H."/>
            <person name="Whistler C.A."/>
        </authorList>
    </citation>
    <scope>NUCLEOTIDE SEQUENCE [LARGE SCALE GENOMIC DNA]</scope>
    <source>
        <strain evidence="2 3">MAVP-3</strain>
    </source>
</reference>
<dbReference type="OMA" id="YSQGKHC"/>
<dbReference type="STRING" id="670.ACZ92_17685"/>
<name>A0A227JGE4_VIBPH</name>
<evidence type="ECO:0000313" key="2">
    <source>
        <dbReference type="EMBL" id="OXE34072.1"/>
    </source>
</evidence>
<proteinExistence type="inferred from homology"/>
<dbReference type="InterPro" id="IPR036165">
    <property type="entry name" value="YefM-like_sf"/>
</dbReference>
<accession>A0A227JGE4</accession>
<comment type="caution">
    <text evidence="2">The sequence shown here is derived from an EMBL/GenBank/DDBJ whole genome shotgun (WGS) entry which is preliminary data.</text>
</comment>
<protein>
    <submittedName>
        <fullName evidence="2">Prevent-host-death protein</fullName>
    </submittedName>
</protein>
<dbReference type="AlphaFoldDB" id="A0A227JGE4"/>
<sequence length="91" mass="10282">MITLNIHGKGNQMKTETVSYLKKHAADLPLDEAMTITQNGKPIYVVESYEERQRRDQAIALMKLVTISSKDVAQGRTMLSSSFKERLAARK</sequence>
<dbReference type="EMBL" id="NIXT01000136">
    <property type="protein sequence ID" value="OXE34072.1"/>
    <property type="molecule type" value="Genomic_DNA"/>
</dbReference>
<evidence type="ECO:0000256" key="1">
    <source>
        <dbReference type="ARBA" id="ARBA00009981"/>
    </source>
</evidence>
<dbReference type="Proteomes" id="UP000214596">
    <property type="component" value="Unassembled WGS sequence"/>
</dbReference>
<evidence type="ECO:0000313" key="3">
    <source>
        <dbReference type="Proteomes" id="UP000214596"/>
    </source>
</evidence>
<comment type="similarity">
    <text evidence="1">Belongs to the phD/YefM antitoxin family.</text>
</comment>
<gene>
    <name evidence="2" type="ORF">CA163_04170</name>
</gene>
<dbReference type="OrthoDB" id="6168250at2"/>
<dbReference type="SUPFAM" id="SSF143120">
    <property type="entry name" value="YefM-like"/>
    <property type="match status" value="1"/>
</dbReference>
<organism evidence="2 3">
    <name type="scientific">Vibrio parahaemolyticus</name>
    <dbReference type="NCBI Taxonomy" id="670"/>
    <lineage>
        <taxon>Bacteria</taxon>
        <taxon>Pseudomonadati</taxon>
        <taxon>Pseudomonadota</taxon>
        <taxon>Gammaproteobacteria</taxon>
        <taxon>Vibrionales</taxon>
        <taxon>Vibrionaceae</taxon>
        <taxon>Vibrio</taxon>
    </lineage>
</organism>